<keyword evidence="2" id="KW-0597">Phosphoprotein</keyword>
<dbReference type="Pfam" id="PF08659">
    <property type="entry name" value="KR"/>
    <property type="match status" value="1"/>
</dbReference>
<dbReference type="GO" id="GO:0032259">
    <property type="term" value="P:methylation"/>
    <property type="evidence" value="ECO:0007669"/>
    <property type="project" value="UniProtKB-KW"/>
</dbReference>
<dbReference type="Gene3D" id="3.40.50.150">
    <property type="entry name" value="Vaccinia Virus protein VP39"/>
    <property type="match status" value="1"/>
</dbReference>
<dbReference type="Pfam" id="PF00698">
    <property type="entry name" value="Acyl_transf_1"/>
    <property type="match status" value="1"/>
</dbReference>
<dbReference type="PROSITE" id="PS00012">
    <property type="entry name" value="PHOSPHOPANTETHEINE"/>
    <property type="match status" value="1"/>
</dbReference>
<evidence type="ECO:0000256" key="4">
    <source>
        <dbReference type="ARBA" id="ARBA00022603"/>
    </source>
</evidence>
<dbReference type="GO" id="GO:0016874">
    <property type="term" value="F:ligase activity"/>
    <property type="evidence" value="ECO:0007669"/>
    <property type="project" value="UniProtKB-KW"/>
</dbReference>
<dbReference type="InterPro" id="IPR036291">
    <property type="entry name" value="NAD(P)-bd_dom_sf"/>
</dbReference>
<dbReference type="Pfam" id="PF08242">
    <property type="entry name" value="Methyltransf_12"/>
    <property type="match status" value="1"/>
</dbReference>
<feature type="domain" description="Carrier" evidence="13">
    <location>
        <begin position="2457"/>
        <end position="2536"/>
    </location>
</feature>
<dbReference type="InterPro" id="IPR006162">
    <property type="entry name" value="Ppantetheine_attach_site"/>
</dbReference>
<dbReference type="InterPro" id="IPR018201">
    <property type="entry name" value="Ketoacyl_synth_AS"/>
</dbReference>
<dbReference type="SUPFAM" id="SSF47336">
    <property type="entry name" value="ACP-like"/>
    <property type="match status" value="2"/>
</dbReference>
<dbReference type="InterPro" id="IPR014030">
    <property type="entry name" value="Ketoacyl_synth_N"/>
</dbReference>
<dbReference type="InterPro" id="IPR049900">
    <property type="entry name" value="PKS_mFAS_DH"/>
</dbReference>
<evidence type="ECO:0000256" key="7">
    <source>
        <dbReference type="ARBA" id="ARBA00022857"/>
    </source>
</evidence>
<dbReference type="InterPro" id="IPR023213">
    <property type="entry name" value="CAT-like_dom_sf"/>
</dbReference>
<dbReference type="SMART" id="SM00825">
    <property type="entry name" value="PKS_KS"/>
    <property type="match status" value="1"/>
</dbReference>
<feature type="region of interest" description="C-terminal hotdog fold" evidence="11">
    <location>
        <begin position="1095"/>
        <end position="1256"/>
    </location>
</feature>
<dbReference type="PROSITE" id="PS00455">
    <property type="entry name" value="AMP_BINDING"/>
    <property type="match status" value="1"/>
</dbReference>
<dbReference type="SUPFAM" id="SSF52777">
    <property type="entry name" value="CoA-dependent acyltransferases"/>
    <property type="match status" value="2"/>
</dbReference>
<dbReference type="Pfam" id="PF16197">
    <property type="entry name" value="KAsynt_C_assoc"/>
    <property type="match status" value="1"/>
</dbReference>
<dbReference type="InterPro" id="IPR020845">
    <property type="entry name" value="AMP-binding_CS"/>
</dbReference>
<keyword evidence="4" id="KW-0489">Methyltransferase</keyword>
<dbReference type="SMART" id="SM00827">
    <property type="entry name" value="PKS_AT"/>
    <property type="match status" value="1"/>
</dbReference>
<dbReference type="Pfam" id="PF07993">
    <property type="entry name" value="NAD_binding_4"/>
    <property type="match status" value="1"/>
</dbReference>
<dbReference type="CDD" id="cd05930">
    <property type="entry name" value="A_NRPS"/>
    <property type="match status" value="1"/>
</dbReference>
<dbReference type="InterPro" id="IPR045851">
    <property type="entry name" value="AMP-bd_C_sf"/>
</dbReference>
<feature type="domain" description="Carrier" evidence="13">
    <location>
        <begin position="3641"/>
        <end position="3718"/>
    </location>
</feature>
<dbReference type="GO" id="GO:0016491">
    <property type="term" value="F:oxidoreductase activity"/>
    <property type="evidence" value="ECO:0007669"/>
    <property type="project" value="UniProtKB-KW"/>
</dbReference>
<dbReference type="PROSITE" id="PS00606">
    <property type="entry name" value="KS3_1"/>
    <property type="match status" value="1"/>
</dbReference>
<dbReference type="InterPro" id="IPR032821">
    <property type="entry name" value="PKS_assoc"/>
</dbReference>
<reference evidence="16" key="1">
    <citation type="submission" date="2018-10" db="EMBL/GenBank/DDBJ databases">
        <title>Polyketide synthase and non-ribosomal peptide synthase gene clusters in the toxin producing fungal endophyte, Alternaria oxytropis.</title>
        <authorList>
            <person name="Baucom D."/>
            <person name="Cook D."/>
            <person name="Schardl C."/>
            <person name="Creamer R."/>
        </authorList>
    </citation>
    <scope>NUCLEOTIDE SEQUENCE</scope>
</reference>
<dbReference type="SUPFAM" id="SSF56801">
    <property type="entry name" value="Acetyl-CoA synthetase-like"/>
    <property type="match status" value="1"/>
</dbReference>
<dbReference type="SMART" id="SM00823">
    <property type="entry name" value="PKS_PP"/>
    <property type="match status" value="2"/>
</dbReference>
<feature type="region of interest" description="Disordered" evidence="12">
    <location>
        <begin position="2575"/>
        <end position="2625"/>
    </location>
</feature>
<dbReference type="InterPro" id="IPR001227">
    <property type="entry name" value="Ac_transferase_dom_sf"/>
</dbReference>
<dbReference type="GO" id="GO:0004315">
    <property type="term" value="F:3-oxoacyl-[acyl-carrier-protein] synthase activity"/>
    <property type="evidence" value="ECO:0007669"/>
    <property type="project" value="InterPro"/>
</dbReference>
<dbReference type="InterPro" id="IPR029063">
    <property type="entry name" value="SAM-dependent_MTases_sf"/>
</dbReference>
<feature type="compositionally biased region" description="Polar residues" evidence="12">
    <location>
        <begin position="2595"/>
        <end position="2610"/>
    </location>
</feature>
<dbReference type="InterPro" id="IPR000873">
    <property type="entry name" value="AMP-dep_synth/lig_dom"/>
</dbReference>
<dbReference type="SMART" id="SM00822">
    <property type="entry name" value="PKS_KR"/>
    <property type="match status" value="1"/>
</dbReference>
<feature type="region of interest" description="N-terminal hotdog fold" evidence="11">
    <location>
        <begin position="936"/>
        <end position="1080"/>
    </location>
</feature>
<keyword evidence="3" id="KW-0436">Ligase</keyword>
<dbReference type="InterPro" id="IPR001242">
    <property type="entry name" value="Condensation_dom"/>
</dbReference>
<dbReference type="Gene3D" id="3.40.50.12780">
    <property type="entry name" value="N-terminal domain of ligase-like"/>
    <property type="match status" value="1"/>
</dbReference>
<name>A0A4P8LAI2_9PLEO</name>
<dbReference type="InterPro" id="IPR050091">
    <property type="entry name" value="PKS_NRPS_Biosynth_Enz"/>
</dbReference>
<dbReference type="GO" id="GO:0009403">
    <property type="term" value="P:toxin biosynthetic process"/>
    <property type="evidence" value="ECO:0007669"/>
    <property type="project" value="UniProtKB-ARBA"/>
</dbReference>
<evidence type="ECO:0000256" key="1">
    <source>
        <dbReference type="ARBA" id="ARBA00022450"/>
    </source>
</evidence>
<dbReference type="Pfam" id="PF00501">
    <property type="entry name" value="AMP-binding"/>
    <property type="match status" value="1"/>
</dbReference>
<dbReference type="Pfam" id="PF02801">
    <property type="entry name" value="Ketoacyl-synt_C"/>
    <property type="match status" value="1"/>
</dbReference>
<dbReference type="InterPro" id="IPR049552">
    <property type="entry name" value="PKS_DH_N"/>
</dbReference>
<dbReference type="Pfam" id="PF14765">
    <property type="entry name" value="PS-DH"/>
    <property type="match status" value="1"/>
</dbReference>
<dbReference type="InterPro" id="IPR013968">
    <property type="entry name" value="PKS_KR"/>
</dbReference>
<dbReference type="Gene3D" id="3.10.129.110">
    <property type="entry name" value="Polyketide synthase dehydratase"/>
    <property type="match status" value="1"/>
</dbReference>
<evidence type="ECO:0000256" key="9">
    <source>
        <dbReference type="ARBA" id="ARBA00023268"/>
    </source>
</evidence>
<evidence type="ECO:0000259" key="14">
    <source>
        <dbReference type="PROSITE" id="PS52004"/>
    </source>
</evidence>
<dbReference type="CDD" id="cd02440">
    <property type="entry name" value="AdoMet_MTases"/>
    <property type="match status" value="1"/>
</dbReference>
<dbReference type="PROSITE" id="PS52004">
    <property type="entry name" value="KS3_2"/>
    <property type="match status" value="1"/>
</dbReference>
<evidence type="ECO:0000256" key="12">
    <source>
        <dbReference type="SAM" id="MobiDB-lite"/>
    </source>
</evidence>
<dbReference type="GO" id="GO:0031177">
    <property type="term" value="F:phosphopantetheine binding"/>
    <property type="evidence" value="ECO:0007669"/>
    <property type="project" value="InterPro"/>
</dbReference>
<keyword evidence="9" id="KW-0511">Multifunctional enzyme</keyword>
<dbReference type="Pfam" id="PF00109">
    <property type="entry name" value="ketoacyl-synt"/>
    <property type="match status" value="1"/>
</dbReference>
<dbReference type="InterPro" id="IPR042099">
    <property type="entry name" value="ANL_N_sf"/>
</dbReference>
<feature type="compositionally biased region" description="Low complexity" evidence="12">
    <location>
        <begin position="2576"/>
        <end position="2594"/>
    </location>
</feature>
<dbReference type="InterPro" id="IPR013120">
    <property type="entry name" value="FAR_NAD-bd"/>
</dbReference>
<keyword evidence="1" id="KW-0596">Phosphopantetheine</keyword>
<dbReference type="InterPro" id="IPR049551">
    <property type="entry name" value="PKS_DH_C"/>
</dbReference>
<keyword evidence="7" id="KW-0521">NADP</keyword>
<feature type="domain" description="PKS/mFAS DH" evidence="15">
    <location>
        <begin position="936"/>
        <end position="1256"/>
    </location>
</feature>
<dbReference type="InterPro" id="IPR020841">
    <property type="entry name" value="PKS_Beta-ketoAc_synthase_dom"/>
</dbReference>
<dbReference type="InterPro" id="IPR016036">
    <property type="entry name" value="Malonyl_transacylase_ACP-bd"/>
</dbReference>
<dbReference type="CDD" id="cd00833">
    <property type="entry name" value="PKS"/>
    <property type="match status" value="1"/>
</dbReference>
<evidence type="ECO:0000256" key="11">
    <source>
        <dbReference type="PROSITE-ProRule" id="PRU01363"/>
    </source>
</evidence>
<dbReference type="Gene3D" id="3.30.559.30">
    <property type="entry name" value="Nonribosomal peptide synthetase, condensation domain"/>
    <property type="match status" value="1"/>
</dbReference>
<accession>A0A4P8LAI2</accession>
<dbReference type="GO" id="GO:0004312">
    <property type="term" value="F:fatty acid synthase activity"/>
    <property type="evidence" value="ECO:0007669"/>
    <property type="project" value="TreeGrafter"/>
</dbReference>
<dbReference type="Gene3D" id="3.30.300.30">
    <property type="match status" value="1"/>
</dbReference>
<dbReference type="PANTHER" id="PTHR43775">
    <property type="entry name" value="FATTY ACID SYNTHASE"/>
    <property type="match status" value="1"/>
</dbReference>
<feature type="active site" description="Proton acceptor; for dehydratase activity" evidence="11">
    <location>
        <position position="969"/>
    </location>
</feature>
<dbReference type="InterPro" id="IPR020807">
    <property type="entry name" value="PKS_DH"/>
</dbReference>
<dbReference type="SUPFAM" id="SSF53901">
    <property type="entry name" value="Thiolase-like"/>
    <property type="match status" value="1"/>
</dbReference>
<keyword evidence="8" id="KW-0560">Oxidoreductase</keyword>
<dbReference type="InterPro" id="IPR009081">
    <property type="entry name" value="PP-bd_ACP"/>
</dbReference>
<dbReference type="SUPFAM" id="SSF53335">
    <property type="entry name" value="S-adenosyl-L-methionine-dependent methyltransferases"/>
    <property type="match status" value="1"/>
</dbReference>
<feature type="domain" description="Ketosynthase family 3 (KS3)" evidence="14">
    <location>
        <begin position="2"/>
        <end position="439"/>
    </location>
</feature>
<dbReference type="InterPro" id="IPR013217">
    <property type="entry name" value="Methyltransf_12"/>
</dbReference>
<dbReference type="SUPFAM" id="SSF52151">
    <property type="entry name" value="FabD/lysophospholipase-like"/>
    <property type="match status" value="1"/>
</dbReference>
<dbReference type="SMART" id="SM00826">
    <property type="entry name" value="PKS_DH"/>
    <property type="match status" value="1"/>
</dbReference>
<dbReference type="PANTHER" id="PTHR43775:SF20">
    <property type="entry name" value="HYBRID PKS-NRPS SYNTHETASE APDA"/>
    <property type="match status" value="1"/>
</dbReference>
<keyword evidence="5" id="KW-0808">Transferase</keyword>
<keyword evidence="6" id="KW-0677">Repeat</keyword>
<feature type="active site" description="Proton donor; for dehydratase activity" evidence="11">
    <location>
        <position position="1154"/>
    </location>
</feature>
<dbReference type="Pfam" id="PF00668">
    <property type="entry name" value="Condensation"/>
    <property type="match status" value="1"/>
</dbReference>
<protein>
    <submittedName>
        <fullName evidence="16">Polyketide synthase-nonribosomal peptide synthase</fullName>
    </submittedName>
</protein>
<dbReference type="Gene3D" id="1.10.1200.10">
    <property type="entry name" value="ACP-like"/>
    <property type="match status" value="2"/>
</dbReference>
<dbReference type="EMBL" id="MK058350">
    <property type="protein sequence ID" value="QCQ29629.1"/>
    <property type="molecule type" value="Genomic_DNA"/>
</dbReference>
<dbReference type="SUPFAM" id="SSF51735">
    <property type="entry name" value="NAD(P)-binding Rossmann-fold domains"/>
    <property type="match status" value="2"/>
</dbReference>
<dbReference type="GO" id="GO:0008168">
    <property type="term" value="F:methyltransferase activity"/>
    <property type="evidence" value="ECO:0007669"/>
    <property type="project" value="UniProtKB-KW"/>
</dbReference>
<dbReference type="InterPro" id="IPR014043">
    <property type="entry name" value="Acyl_transferase_dom"/>
</dbReference>
<dbReference type="Gene3D" id="3.40.47.10">
    <property type="match status" value="1"/>
</dbReference>
<dbReference type="InterPro" id="IPR042104">
    <property type="entry name" value="PKS_dehydratase_sf"/>
</dbReference>
<evidence type="ECO:0000259" key="15">
    <source>
        <dbReference type="PROSITE" id="PS52019"/>
    </source>
</evidence>
<evidence type="ECO:0000256" key="10">
    <source>
        <dbReference type="ARBA" id="ARBA00029454"/>
    </source>
</evidence>
<dbReference type="InterPro" id="IPR016035">
    <property type="entry name" value="Acyl_Trfase/lysoPLipase"/>
</dbReference>
<evidence type="ECO:0000256" key="5">
    <source>
        <dbReference type="ARBA" id="ARBA00022679"/>
    </source>
</evidence>
<dbReference type="PROSITE" id="PS50075">
    <property type="entry name" value="CARRIER"/>
    <property type="match status" value="2"/>
</dbReference>
<dbReference type="PROSITE" id="PS52019">
    <property type="entry name" value="PKS_MFAS_DH"/>
    <property type="match status" value="1"/>
</dbReference>
<dbReference type="InterPro" id="IPR016039">
    <property type="entry name" value="Thiolase-like"/>
</dbReference>
<evidence type="ECO:0000256" key="2">
    <source>
        <dbReference type="ARBA" id="ARBA00022553"/>
    </source>
</evidence>
<comment type="similarity">
    <text evidence="10">Belongs to the NRP synthetase family.</text>
</comment>
<sequence length="4084" mass="448384">MNEPIAIIGSACRLPGETNTPSKLWELLEDPKDLCIPVPPSRFDPSSFYHKNSAYHGHSNVEGMKSYFLSKEAVERRFDAGFFGINPAEANVLDPQLRLLLETTYEALEAAGQTMEVLRGSDTGCYVGLMMGEYEQFMMRDVESIGTYHIMGTARSLMSNRLSYFFDWHGPSITIDTACSSSLVAVHQAVQQLRSGQSRVVVAAGANLILDPITHVSESKLQMLSPDGRGRMWDADANGYARGEGVATVVLKKLSDALADGDDVESIIRETGVNQDGKTRGITLPSAAAQAALIRDTYRRAGLDPLCAADRPQYFEAHGTGTPAGDPIEAEAIHSAFFGHGNAADGRLWVGSIKTVCGHTEGTAGIAGLMKASLALQRAVVPLNLLLNRLNPRIAPFTAHLQVPRQAEPWPATADRRPRRAAVNNFGFGGTNCFALLESHDASATATATATATTATVPLVFSAASEKALTGYLEAFATFVEANEQALSLRDVAYTLHTRRTRLQYATAVAAADARELHTKLREKLHTASSGTPIGLRTQLGRGVGIVAVFTGQGAQWPRMGAELLAHSPAAAIIADLEAHLSRLPPSDRPEWSLRQELERSADSSRVGEAELSQPLCTALQIVLVDLLRAAGITFTAVVGHSSGEIAAAYAANVLSAHDAIAIAYYRGLHTKLAGSQGHKGAMLAAGVTADDALELIESPVFEGRATIAAYNASSTLTLAGDADAIEELQTILEDEDKFARLLKVGKAYHSHHMAPVAGPYAASLRALDVQVSTPTCTWISSVSGKNIIDHGLDSLSHQYWIDNAVNPVLFMQAVQKTVTELGPGNNLLALEVGPHPALQGPAAQTIRETTGADIPYTSLLKRGAQDNVAVAEGLGHIWTHLGQPSLNLHAFDCFMSDKGSPRLVKDLPTYAWDHHVDYWHESRYTKASMSRPRVHELLGHMTSDASVEQELRWRQILSPAEIPWLGGHRLQSQIVLPAAGYVVLAIEACRELLALVPAFGTAKLIQVHDINIQQALTFDSDDSRVEAIFALNNITREADIVSASFKYSAASSGTGHDLRNDSQLRVLTSGYVKISLGEPSPQTLPTRGPSPDSLLPIRAEEFYESLKQMEYEYSGEFRALSNLERKLGAVTGFVAGPSKDLKSELLVHPGMLDAAFQAVLLAKSAPFDGSIWSMHVPRTIDCVTVNPCASGSHVTSGQQLPLSSYLQNRMADSFKGDVDVYPPQVPSFSTSDEPRHAMVQVEGLDCVPFSPPTAQDDREIMSVMVWDSAFPDAAKAAYDLSPVPDPRELELARFLERLSVYYLKQLQDSIPLDHLSRNDGQPLSRLFSFAKHVESRIASGQLPFWKEEWFQDTQATIAAASKPFTSVADYKLLTRIGGNLQDIVTGKTSAIELTMKDDLLNEFYPVALGMAHHTKYLARTVKQITHRYPHMNILEIGAGTGGATKAILDTVGDSFSSYTFTDISAGFFLRAQEHFSSLPSSSRLAYKVLDISKDPLQQGYAEKSYDLIVASQVLHATPVMRQSLLNTRRLLKPGGYLIVNEGINNDTARLGTIFGAFPGWWLGAENDGRNLGPNLAVSEWNELLRGTGFSGCDSQVAVVDPLLTPNTVFVSQAVDGRVNFLRDPLAVSPQALQLLNHALEPSMQELLIIGGNNDTSADIVHQLELLLKKYFAKTTHLRSLADVVALNVHVSSQTTILSLSDIDKPMFRDLTDNDLQSMKLILHNAGSVLWITQGRRAQEPFANMTVGLVRAALLEIPTLAFQFLDFEDVRFLDSRSIGECLLRFKAGLAWAPRRDNQETGLPLLTTVEREFVLDKEGKTLIPRIIPSKDLNDRYNAARRPIYATKTLGDRKGSLPNVNDVAIRFDAHRKEYHLEEVKQDTRSNSLHLTHSLLLACRVKGLGYAHVGLAKDKDSLRVILSNQISISTAPLKNLSRVLSKREEMLLRDSEVTARFLRLVVGNILTMDILSGSSHSDHIVLYEPEPAFASMIKREAAGHQVGVTILSSTMTRQRCELLGWSWVHPQAPARIVRDLLPNDASVFLICNDDCQRDVVDSAAQISSYLPPRCKVVSIAELHETRADIDRDAAGSFNSDLPTRLDKAIRRTLEDLSHLSLESLVIPIDRISDVNTAISSGNHSSSRQIVLQWESALQAQVQIRPIDDRNMFSDSKTYWLAGLTGSLGLSLCEWMISKGAKYIVMTSRKPNVSLAWQERMASLGAVVKVHSNDLTDMEQTKSFYLDICSAMPPVGGVASAAMVLVDTTLSNMALEDMETVCRPKVKGTLNLDKIFFNADLEFYIAFSSIVAVTGNPGQSNYAAANMFMTSLVEQRRQRGLAASVIHIAPILGVGFVTEKSDRTKTNFPRTTGYSLTSEQDFHNLFAEAVLAGSTHSESDGYFEIALGLHKFGSNPEKPPYWFDNPTATHFIRNDETSDVSKTSVAKASVKSLLPLAKSTAQILQVLIDVLKPFICSLFQVQGGTDLSDSEFLDLTLDDIGLDSLLAVEIRTWFLKTVNVNLPVMRILSGLSVRQLIAIARENLSPDLIPNIVSGAGDVLAQRENPSSQRAVVPKVIKESEEPVVVTSSSSSDSGGTDGSDSAFTTETDAFTPASKSPPSTPLEEQPSPDIVTNSRKETIIERFMELSFSQTMFWFVLKYLDNMGGLNHTGVFRITGRLRIQDLERALLDLGKRHEVLRTCFRVVDDRLQQGIMETGSLCLERRQITSEEEATIAARELQEYTYDLESGECLRVLLLELSSNVHFLLYGTHSLVMDGISGTILTRDLLRLYEAGPAINESTPVFQYSTFIRAQLEAFKAGELEDSLQFWRKELTPCPPPLPVLRISPVITRPVQASYQNCRKDLTIDAAMKARIWDVCRRCKVRPFHFFLTVFRVLLSRFAEAEEVCIGIADANRSHEGAMDGLGPYINLLPLRFSNSASQKFEAELQKTKAKSNSALAHSDIPFQLLLNDLGVSRSATHAPIFQAFFDYRQGMRKTQAWGECQMELMSFQASELPYDISLDIIDDAGNDTCHLMLLTRGDMYGEEDVRFLLRSYENLIHSLVSTPNVAFADPDIFDAKDIECALQFGMGEYIPSKWSYQSIIGRIEAVANSNPDEVALKLPFGGKSMTYAEMLKKAQGIASVLRAEGCTAGSVVAVYQEPTPDWLCSVLGVFISGSICVPFDAGTLVKRLADMADNSKAHYILVDSSTKTQATKQLNTDGTRKVINVERVSASVLDKAETADIPPQPKSEDPAMILYTSGSTGVPKGIVLKHGGFRNWAEFVPLMFRSGGRDTVLQQSSSGFDMAYLQAFFALAYGGTVCIVPRDMRVDARAITQIIATEGVTVTQGVPSEYSNWLRYGDIESLANSIHWKTVMCGGEPGTNIVLELQAVLGPQPRPRFFHMYGPTEITFIATAMELFYGNDEKTPAVGGPFPNYSVYVLDDQLRPVAPGIQGEIYIGGAGVASGYLDNAVLTDEKFLPDPYAPASFKSRGLATMHRTGDNGRWRKGGGLLIEGRRSGDTQHKLRGLRVDLQEIESVMLKESNGLLTDVVVTVLRTSPQSPEFLVAHVRFDPNRCPVEKDQQHVLSKLSSNLPLPQYMWPAVAIAVQELPMMSSGKLDRRAVASFPLPELPNFTEIDDDEKTTDAMLTETEARLKKMWQDIITKDVSKRHRIRPDTDFFHVGGTSMLLLRLQSQIQKSFGFDFPFAEMFEASTLGAMSKRIDDKKVSESECFDWELETAVPASLMPALKNATHPLSASTKVVVLTGATGLLGQGYLKALIDDANVEKIHCVALRNMHTRISSLPLLAHAKVILHEGDLVLPRLGLDEATASLIFQEADRIIHNGADTSHLKTYRSLRAVNLQATQEIVSMCLLAGKKTPIHYISTASILQYSGLHDFDEESAAPYPPPPDAFDGYSASKWASERYLERIHQHSDGKWPIWIHRPTSVQRSASTSRPEINNLDVVSNLLKYCKLANAVPVSPNLRGFINLTQLDDVVASTMTEIHVPVHDNQESSPVRYLHERGDIDIPFDDIKSFIDAATGRDAEELALDEWARRAAKLGMNSVLVAYFKAVGRAPPVVWQRLLKKGDLKE</sequence>
<evidence type="ECO:0000256" key="8">
    <source>
        <dbReference type="ARBA" id="ARBA00023002"/>
    </source>
</evidence>
<evidence type="ECO:0000259" key="13">
    <source>
        <dbReference type="PROSITE" id="PS50075"/>
    </source>
</evidence>
<dbReference type="InterPro" id="IPR057326">
    <property type="entry name" value="KR_dom"/>
</dbReference>
<dbReference type="InterPro" id="IPR036736">
    <property type="entry name" value="ACP-like_sf"/>
</dbReference>
<evidence type="ECO:0000256" key="3">
    <source>
        <dbReference type="ARBA" id="ARBA00022598"/>
    </source>
</evidence>
<dbReference type="Gene3D" id="3.40.366.10">
    <property type="entry name" value="Malonyl-Coenzyme A Acyl Carrier Protein, domain 2"/>
    <property type="match status" value="1"/>
</dbReference>
<dbReference type="Pfam" id="PF21089">
    <property type="entry name" value="PKS_DH_N"/>
    <property type="match status" value="1"/>
</dbReference>
<dbReference type="CDD" id="cd19532">
    <property type="entry name" value="C_PKS-NRPS"/>
    <property type="match status" value="1"/>
</dbReference>
<dbReference type="GO" id="GO:0006633">
    <property type="term" value="P:fatty acid biosynthetic process"/>
    <property type="evidence" value="ECO:0007669"/>
    <property type="project" value="InterPro"/>
</dbReference>
<evidence type="ECO:0000313" key="16">
    <source>
        <dbReference type="EMBL" id="QCQ29629.1"/>
    </source>
</evidence>
<proteinExistence type="inferred from homology"/>
<dbReference type="Gene3D" id="3.30.559.10">
    <property type="entry name" value="Chloramphenicol acetyltransferase-like domain"/>
    <property type="match status" value="1"/>
</dbReference>
<dbReference type="InterPro" id="IPR020806">
    <property type="entry name" value="PKS_PP-bd"/>
</dbReference>
<dbReference type="Gene3D" id="3.40.50.720">
    <property type="entry name" value="NAD(P)-binding Rossmann-like Domain"/>
    <property type="match status" value="2"/>
</dbReference>
<organism evidence="16">
    <name type="scientific">Alternaria oxytropis</name>
    <dbReference type="NCBI Taxonomy" id="570715"/>
    <lineage>
        <taxon>Eukaryota</taxon>
        <taxon>Fungi</taxon>
        <taxon>Dikarya</taxon>
        <taxon>Ascomycota</taxon>
        <taxon>Pezizomycotina</taxon>
        <taxon>Dothideomycetes</taxon>
        <taxon>Pleosporomycetidae</taxon>
        <taxon>Pleosporales</taxon>
        <taxon>Pleosporineae</taxon>
        <taxon>Pleosporaceae</taxon>
        <taxon>Alternaria</taxon>
    </lineage>
</organism>
<dbReference type="Pfam" id="PF00550">
    <property type="entry name" value="PP-binding"/>
    <property type="match status" value="2"/>
</dbReference>
<evidence type="ECO:0000256" key="6">
    <source>
        <dbReference type="ARBA" id="ARBA00022737"/>
    </source>
</evidence>
<dbReference type="SUPFAM" id="SSF55048">
    <property type="entry name" value="Probable ACP-binding domain of malonyl-CoA ACP transacylase"/>
    <property type="match status" value="1"/>
</dbReference>
<dbReference type="InterPro" id="IPR014031">
    <property type="entry name" value="Ketoacyl_synth_C"/>
</dbReference>